<dbReference type="Proteomes" id="UP000789396">
    <property type="component" value="Unassembled WGS sequence"/>
</dbReference>
<gene>
    <name evidence="1" type="ORF">RFULGI_LOCUS1030</name>
</gene>
<reference evidence="1" key="1">
    <citation type="submission" date="2021-06" db="EMBL/GenBank/DDBJ databases">
        <authorList>
            <person name="Kallberg Y."/>
            <person name="Tangrot J."/>
            <person name="Rosling A."/>
        </authorList>
    </citation>
    <scope>NUCLEOTIDE SEQUENCE</scope>
    <source>
        <strain evidence="1">IN212</strain>
    </source>
</reference>
<comment type="caution">
    <text evidence="1">The sequence shown here is derived from an EMBL/GenBank/DDBJ whole genome shotgun (WGS) entry which is preliminary data.</text>
</comment>
<evidence type="ECO:0000313" key="1">
    <source>
        <dbReference type="EMBL" id="CAG8468973.1"/>
    </source>
</evidence>
<sequence length="127" mass="15425">MPRNKNDDIRDEYTIRIDERGNERYKYKACKKEWVKNLTQLQEHLNTYALRNKKQKLNSDLKKLRDFLEPFIVFIHQLEDDEPYLSSAYKILQDLKFKIVDNTKIPLEFRNNMSQAARNRWVVAYTP</sequence>
<accession>A0A9N8Z2K1</accession>
<evidence type="ECO:0000313" key="2">
    <source>
        <dbReference type="Proteomes" id="UP000789396"/>
    </source>
</evidence>
<protein>
    <submittedName>
        <fullName evidence="1">3387_t:CDS:1</fullName>
    </submittedName>
</protein>
<keyword evidence="2" id="KW-1185">Reference proteome</keyword>
<proteinExistence type="predicted"/>
<dbReference type="EMBL" id="CAJVPZ010000549">
    <property type="protein sequence ID" value="CAG8468973.1"/>
    <property type="molecule type" value="Genomic_DNA"/>
</dbReference>
<organism evidence="1 2">
    <name type="scientific">Racocetra fulgida</name>
    <dbReference type="NCBI Taxonomy" id="60492"/>
    <lineage>
        <taxon>Eukaryota</taxon>
        <taxon>Fungi</taxon>
        <taxon>Fungi incertae sedis</taxon>
        <taxon>Mucoromycota</taxon>
        <taxon>Glomeromycotina</taxon>
        <taxon>Glomeromycetes</taxon>
        <taxon>Diversisporales</taxon>
        <taxon>Gigasporaceae</taxon>
        <taxon>Racocetra</taxon>
    </lineage>
</organism>
<dbReference type="AlphaFoldDB" id="A0A9N8Z2K1"/>
<name>A0A9N8Z2K1_9GLOM</name>